<dbReference type="InterPro" id="IPR006076">
    <property type="entry name" value="FAD-dep_OxRdtase"/>
</dbReference>
<dbReference type="GO" id="GO:0051537">
    <property type="term" value="F:2 iron, 2 sulfur cluster binding"/>
    <property type="evidence" value="ECO:0007669"/>
    <property type="project" value="UniProtKB-KW"/>
</dbReference>
<dbReference type="GO" id="GO:0004497">
    <property type="term" value="F:monooxygenase activity"/>
    <property type="evidence" value="ECO:0007669"/>
    <property type="project" value="UniProtKB-ARBA"/>
</dbReference>
<protein>
    <submittedName>
        <fullName evidence="6">FAD-dependent oxidoreductase</fullName>
    </submittedName>
</protein>
<keyword evidence="4" id="KW-0411">Iron-sulfur</keyword>
<dbReference type="RefSeq" id="WP_128639532.1">
    <property type="nucleotide sequence ID" value="NZ_CP008947.1"/>
</dbReference>
<dbReference type="Proteomes" id="UP000028488">
    <property type="component" value="Chromosome"/>
</dbReference>
<organism evidence="6 7">
    <name type="scientific">Rhodococcus opacus</name>
    <name type="common">Nocardia opaca</name>
    <dbReference type="NCBI Taxonomy" id="37919"/>
    <lineage>
        <taxon>Bacteria</taxon>
        <taxon>Bacillati</taxon>
        <taxon>Actinomycetota</taxon>
        <taxon>Actinomycetes</taxon>
        <taxon>Mycobacteriales</taxon>
        <taxon>Nocardiaceae</taxon>
        <taxon>Rhodococcus</taxon>
    </lineage>
</organism>
<proteinExistence type="predicted"/>
<dbReference type="EMBL" id="CP008947">
    <property type="protein sequence ID" value="AII05563.1"/>
    <property type="molecule type" value="Genomic_DNA"/>
</dbReference>
<dbReference type="InterPro" id="IPR036188">
    <property type="entry name" value="FAD/NAD-bd_sf"/>
</dbReference>
<accession>A0A076EK03</accession>
<evidence type="ECO:0000313" key="6">
    <source>
        <dbReference type="EMBL" id="AII05563.1"/>
    </source>
</evidence>
<dbReference type="PROSITE" id="PS51296">
    <property type="entry name" value="RIESKE"/>
    <property type="match status" value="1"/>
</dbReference>
<keyword evidence="2" id="KW-0479">Metal-binding</keyword>
<dbReference type="Gene3D" id="2.102.10.10">
    <property type="entry name" value="Rieske [2Fe-2S] iron-sulphur domain"/>
    <property type="match status" value="1"/>
</dbReference>
<dbReference type="Pfam" id="PF01266">
    <property type="entry name" value="DAO"/>
    <property type="match status" value="1"/>
</dbReference>
<evidence type="ECO:0000259" key="5">
    <source>
        <dbReference type="PROSITE" id="PS51296"/>
    </source>
</evidence>
<evidence type="ECO:0000256" key="2">
    <source>
        <dbReference type="ARBA" id="ARBA00022723"/>
    </source>
</evidence>
<dbReference type="InterPro" id="IPR036922">
    <property type="entry name" value="Rieske_2Fe-2S_sf"/>
</dbReference>
<evidence type="ECO:0000313" key="7">
    <source>
        <dbReference type="Proteomes" id="UP000028488"/>
    </source>
</evidence>
<name>A0A076EK03_RHOOP</name>
<dbReference type="GO" id="GO:0005737">
    <property type="term" value="C:cytoplasm"/>
    <property type="evidence" value="ECO:0007669"/>
    <property type="project" value="TreeGrafter"/>
</dbReference>
<dbReference type="eggNOG" id="COG0665">
    <property type="taxonomic scope" value="Bacteria"/>
</dbReference>
<dbReference type="InterPro" id="IPR017941">
    <property type="entry name" value="Rieske_2Fe-2S"/>
</dbReference>
<dbReference type="GO" id="GO:0046872">
    <property type="term" value="F:metal ion binding"/>
    <property type="evidence" value="ECO:0007669"/>
    <property type="project" value="UniProtKB-KW"/>
</dbReference>
<sequence>MPSLWLDHVAGHRGAVTGRSWDERGRYDTVVVGAGVTGLITGLLLARAGQHVAVVEARTIGAVTTGNTTGKVSVLQGTRLAEIGRRHAPHILRSYVEGNVEGQQWLLRYCHDREIPVGAAPDFTFAQTESGVDAVRAQYKAARSAGLPVRLVPELEIPVPHVDAVVLDNQAFPDPMPVLHAVARDLISHGGDVFEHRRVTSVRTLVRFHVLSTHDGDIEARRVVLATGTPILDRGGFFARLKAERSYAAAFRVPGGAPGGMYLTADQPTRSLRPADDGRVLVVGGNGHDVGRSTSPQAAVDDLLTWTGRHFPGATPTHRWSAQDYSSLNALPYVGPLVPGSNGILVATGYGKWGLSNGVAAGLVLAGRILGGHMRWAEAFQSYSPTQLFDLPAAVKANGEVAVEMVAGWGDALVGRQRGKGRARIVREGLLPVGEYTSDGHTERVCAVCPHLGGVLRWNDAEDSWDCPLHGSRFTAGGTLLEGPATTDLRRL</sequence>
<evidence type="ECO:0000256" key="4">
    <source>
        <dbReference type="ARBA" id="ARBA00023014"/>
    </source>
</evidence>
<gene>
    <name evidence="6" type="ORF">EP51_13365</name>
</gene>
<dbReference type="Gene3D" id="3.30.9.10">
    <property type="entry name" value="D-Amino Acid Oxidase, subunit A, domain 2"/>
    <property type="match status" value="1"/>
</dbReference>
<dbReference type="SUPFAM" id="SSF50022">
    <property type="entry name" value="ISP domain"/>
    <property type="match status" value="1"/>
</dbReference>
<keyword evidence="3" id="KW-0408">Iron</keyword>
<evidence type="ECO:0000256" key="1">
    <source>
        <dbReference type="ARBA" id="ARBA00022714"/>
    </source>
</evidence>
<dbReference type="PANTHER" id="PTHR13847:SF274">
    <property type="entry name" value="RIESKE 2FE-2S IRON-SULFUR PROTEIN YHFW-RELATED"/>
    <property type="match status" value="1"/>
</dbReference>
<dbReference type="AlphaFoldDB" id="A0A076EK03"/>
<reference evidence="6 7" key="1">
    <citation type="submission" date="2014-07" db="EMBL/GenBank/DDBJ databases">
        <title>Genome Sequence of Rhodococcus opacus Strain R7, a Biodegrader of Mono- and Polycyclic Aromatic Hydrocarbons.</title>
        <authorList>
            <person name="Di Gennaro P."/>
            <person name="Zampolli J."/>
            <person name="Presti I."/>
            <person name="Cappelletti M."/>
            <person name="D'Ursi P."/>
            <person name="Orro A."/>
            <person name="Mezzelani A."/>
            <person name="Milanesi L."/>
        </authorList>
    </citation>
    <scope>NUCLEOTIDE SEQUENCE [LARGE SCALE GENOMIC DNA]</scope>
    <source>
        <strain evidence="6 7">R7</strain>
    </source>
</reference>
<dbReference type="PANTHER" id="PTHR13847">
    <property type="entry name" value="SARCOSINE DEHYDROGENASE-RELATED"/>
    <property type="match status" value="1"/>
</dbReference>
<dbReference type="Pfam" id="PF00355">
    <property type="entry name" value="Rieske"/>
    <property type="match status" value="1"/>
</dbReference>
<dbReference type="Gene3D" id="3.50.50.60">
    <property type="entry name" value="FAD/NAD(P)-binding domain"/>
    <property type="match status" value="1"/>
</dbReference>
<dbReference type="PRINTS" id="PR00420">
    <property type="entry name" value="RNGMNOXGNASE"/>
</dbReference>
<keyword evidence="1" id="KW-0001">2Fe-2S</keyword>
<dbReference type="eggNOG" id="COG0723">
    <property type="taxonomic scope" value="Bacteria"/>
</dbReference>
<dbReference type="GO" id="GO:0016705">
    <property type="term" value="F:oxidoreductase activity, acting on paired donors, with incorporation or reduction of molecular oxygen"/>
    <property type="evidence" value="ECO:0007669"/>
    <property type="project" value="UniProtKB-ARBA"/>
</dbReference>
<feature type="domain" description="Rieske" evidence="5">
    <location>
        <begin position="409"/>
        <end position="492"/>
    </location>
</feature>
<evidence type="ECO:0000256" key="3">
    <source>
        <dbReference type="ARBA" id="ARBA00023004"/>
    </source>
</evidence>
<dbReference type="SUPFAM" id="SSF51905">
    <property type="entry name" value="FAD/NAD(P)-binding domain"/>
    <property type="match status" value="1"/>
</dbReference>